<dbReference type="EMBL" id="RIBS01000001">
    <property type="protein sequence ID" value="RNF86032.1"/>
    <property type="molecule type" value="Genomic_DNA"/>
</dbReference>
<evidence type="ECO:0008006" key="5">
    <source>
        <dbReference type="Google" id="ProtNLM"/>
    </source>
</evidence>
<feature type="compositionally biased region" description="Polar residues" evidence="1">
    <location>
        <begin position="1"/>
        <end position="15"/>
    </location>
</feature>
<feature type="region of interest" description="Disordered" evidence="1">
    <location>
        <begin position="314"/>
        <end position="337"/>
    </location>
</feature>
<feature type="signal peptide" evidence="2">
    <location>
        <begin position="1"/>
        <end position="44"/>
    </location>
</feature>
<reference evidence="3 4" key="1">
    <citation type="submission" date="2018-11" db="EMBL/GenBank/DDBJ databases">
        <title>Lysobacter cryohumiis sp. nov., isolated from soil in the Tianshan Mountains, Xinjiang, China.</title>
        <authorList>
            <person name="Luo Y."/>
            <person name="Sheng H."/>
        </authorList>
    </citation>
    <scope>NUCLEOTIDE SEQUENCE [LARGE SCALE GENOMIC DNA]</scope>
    <source>
        <strain evidence="3 4">ZS60</strain>
    </source>
</reference>
<organism evidence="3 4">
    <name type="scientific">Montanilutibacter psychrotolerans</name>
    <dbReference type="NCBI Taxonomy" id="1327343"/>
    <lineage>
        <taxon>Bacteria</taxon>
        <taxon>Pseudomonadati</taxon>
        <taxon>Pseudomonadota</taxon>
        <taxon>Gammaproteobacteria</taxon>
        <taxon>Lysobacterales</taxon>
        <taxon>Lysobacteraceae</taxon>
        <taxon>Montanilutibacter</taxon>
    </lineage>
</organism>
<feature type="region of interest" description="Disordered" evidence="1">
    <location>
        <begin position="1"/>
        <end position="23"/>
    </location>
</feature>
<dbReference type="Proteomes" id="UP000267049">
    <property type="component" value="Unassembled WGS sequence"/>
</dbReference>
<evidence type="ECO:0000313" key="4">
    <source>
        <dbReference type="Proteomes" id="UP000267049"/>
    </source>
</evidence>
<name>A0A3M8T5L1_9GAMM</name>
<keyword evidence="2" id="KW-0732">Signal</keyword>
<evidence type="ECO:0000313" key="3">
    <source>
        <dbReference type="EMBL" id="RNF86032.1"/>
    </source>
</evidence>
<protein>
    <recommendedName>
        <fullName evidence="5">VCBS repeat-containing protein</fullName>
    </recommendedName>
</protein>
<proteinExistence type="predicted"/>
<sequence length="418" mass="45112">MRALSNGTTRCSGTETAARGGSRSKGVRVAAWLPLVCLALQASAAVPAPASPDADDSTQALRTLQQEILASPRDPRGPIQAVLAGHAIGGAIAFTVPLRDLDGDEDAPAPKPQQPAGMSDAEWQAFMRYWNTGVAVSNVDGEASQLNYLLLDIDDDGQRDLAVDYYLGGTGLFSQLEVLQRDPVAGFRLVTTDEGAPGSPRAFTINGRGSDQAIDWIRIAGRTWLAYRDGAYGQDVLTLHRPLSSAGARRQHLPGLRVDYRYVHIALPPDAQDDDVAGSRRALADDPQLLDATNRQLQHLGRLSAGEYRLDSGQRCPLPPTAPEAGEGGQTSEADAWPWRGAGHYTFDYPADFRVRTRHGCYGASLLSARSSYQVSYEHCCRLELYRAPGERVAGLPLRTTRDVARAELIQLDLEDGG</sequence>
<dbReference type="AlphaFoldDB" id="A0A3M8T5L1"/>
<evidence type="ECO:0000256" key="2">
    <source>
        <dbReference type="SAM" id="SignalP"/>
    </source>
</evidence>
<comment type="caution">
    <text evidence="3">The sequence shown here is derived from an EMBL/GenBank/DDBJ whole genome shotgun (WGS) entry which is preliminary data.</text>
</comment>
<feature type="chain" id="PRO_5017960053" description="VCBS repeat-containing protein" evidence="2">
    <location>
        <begin position="45"/>
        <end position="418"/>
    </location>
</feature>
<gene>
    <name evidence="3" type="ORF">EER27_00940</name>
</gene>
<evidence type="ECO:0000256" key="1">
    <source>
        <dbReference type="SAM" id="MobiDB-lite"/>
    </source>
</evidence>
<keyword evidence="4" id="KW-1185">Reference proteome</keyword>
<accession>A0A3M8T5L1</accession>